<dbReference type="RefSeq" id="WP_066775496.1">
    <property type="nucleotide sequence ID" value="NZ_BMIP01000002.1"/>
</dbReference>
<dbReference type="Proteomes" id="UP000612349">
    <property type="component" value="Unassembled WGS sequence"/>
</dbReference>
<keyword evidence="4" id="KW-1185">Reference proteome</keyword>
<protein>
    <recommendedName>
        <fullName evidence="5">Macrolide ABC transporter ATP-binding protein</fullName>
    </recommendedName>
</protein>
<keyword evidence="2" id="KW-0813">Transport</keyword>
<dbReference type="SUPFAM" id="SSF52540">
    <property type="entry name" value="P-loop containing nucleoside triphosphate hydrolases"/>
    <property type="match status" value="1"/>
</dbReference>
<dbReference type="PANTHER" id="PTHR42788:SF13">
    <property type="entry name" value="ALIPHATIC SULFONATES IMPORT ATP-BINDING PROTEIN SSUB"/>
    <property type="match status" value="1"/>
</dbReference>
<dbReference type="InterPro" id="IPR027417">
    <property type="entry name" value="P-loop_NTPase"/>
</dbReference>
<dbReference type="EMBL" id="BMIP01000002">
    <property type="protein sequence ID" value="GGD65572.1"/>
    <property type="molecule type" value="Genomic_DNA"/>
</dbReference>
<dbReference type="OrthoDB" id="9802264at2"/>
<evidence type="ECO:0000313" key="4">
    <source>
        <dbReference type="Proteomes" id="UP000612349"/>
    </source>
</evidence>
<name>A0A917DSD9_9SPHN</name>
<proteinExistence type="inferred from homology"/>
<dbReference type="PANTHER" id="PTHR42788">
    <property type="entry name" value="TAURINE IMPORT ATP-BINDING PROTEIN-RELATED"/>
    <property type="match status" value="1"/>
</dbReference>
<evidence type="ECO:0000256" key="1">
    <source>
        <dbReference type="ARBA" id="ARBA00005417"/>
    </source>
</evidence>
<gene>
    <name evidence="3" type="ORF">GCM10010990_13840</name>
</gene>
<dbReference type="Gene3D" id="3.40.50.300">
    <property type="entry name" value="P-loop containing nucleotide triphosphate hydrolases"/>
    <property type="match status" value="1"/>
</dbReference>
<evidence type="ECO:0000313" key="3">
    <source>
        <dbReference type="EMBL" id="GGD65572.1"/>
    </source>
</evidence>
<comment type="caution">
    <text evidence="3">The sequence shown here is derived from an EMBL/GenBank/DDBJ whole genome shotgun (WGS) entry which is preliminary data.</text>
</comment>
<sequence length="74" mass="7563">MSIISLSNLRKTYQIGENVVEAQAGVSLEIEQGEFACITGPSASGKSTLMHIPACLDRASVGAEDTAGPAVAAQ</sequence>
<comment type="similarity">
    <text evidence="1">Belongs to the ABC transporter superfamily.</text>
</comment>
<reference evidence="3" key="1">
    <citation type="journal article" date="2014" name="Int. J. Syst. Evol. Microbiol.">
        <title>Complete genome sequence of Corynebacterium casei LMG S-19264T (=DSM 44701T), isolated from a smear-ripened cheese.</title>
        <authorList>
            <consortium name="US DOE Joint Genome Institute (JGI-PGF)"/>
            <person name="Walter F."/>
            <person name="Albersmeier A."/>
            <person name="Kalinowski J."/>
            <person name="Ruckert C."/>
        </authorList>
    </citation>
    <scope>NUCLEOTIDE SEQUENCE</scope>
    <source>
        <strain evidence="3">CGMCC 1.15360</strain>
    </source>
</reference>
<dbReference type="AlphaFoldDB" id="A0A917DSD9"/>
<evidence type="ECO:0008006" key="5">
    <source>
        <dbReference type="Google" id="ProtNLM"/>
    </source>
</evidence>
<evidence type="ECO:0000256" key="2">
    <source>
        <dbReference type="ARBA" id="ARBA00022448"/>
    </source>
</evidence>
<accession>A0A917DSD9</accession>
<dbReference type="InterPro" id="IPR050166">
    <property type="entry name" value="ABC_transporter_ATP-bind"/>
</dbReference>
<reference evidence="3" key="2">
    <citation type="submission" date="2020-09" db="EMBL/GenBank/DDBJ databases">
        <authorList>
            <person name="Sun Q."/>
            <person name="Zhou Y."/>
        </authorList>
    </citation>
    <scope>NUCLEOTIDE SEQUENCE</scope>
    <source>
        <strain evidence="3">CGMCC 1.15360</strain>
    </source>
</reference>
<organism evidence="3 4">
    <name type="scientific">Croceicoccus mobilis</name>
    <dbReference type="NCBI Taxonomy" id="1703339"/>
    <lineage>
        <taxon>Bacteria</taxon>
        <taxon>Pseudomonadati</taxon>
        <taxon>Pseudomonadota</taxon>
        <taxon>Alphaproteobacteria</taxon>
        <taxon>Sphingomonadales</taxon>
        <taxon>Erythrobacteraceae</taxon>
        <taxon>Croceicoccus</taxon>
    </lineage>
</organism>